<dbReference type="GO" id="GO:0005737">
    <property type="term" value="C:cytoplasm"/>
    <property type="evidence" value="ECO:0007669"/>
    <property type="project" value="TreeGrafter"/>
</dbReference>
<dbReference type="PANTHER" id="PTHR28633">
    <property type="entry name" value="HERMANSKY-PUDLAK SYNDROME 3 PROTEIN"/>
    <property type="match status" value="1"/>
</dbReference>
<reference evidence="1 2" key="1">
    <citation type="submission" date="2024-03" db="EMBL/GenBank/DDBJ databases">
        <title>Adaptation during the transition from Ophiocordyceps entomopathogen to insect associate is accompanied by gene loss and intensified selection.</title>
        <authorList>
            <person name="Ward C.M."/>
            <person name="Onetto C.A."/>
            <person name="Borneman A.R."/>
        </authorList>
    </citation>
    <scope>NUCLEOTIDE SEQUENCE [LARGE SCALE GENOMIC DNA]</scope>
    <source>
        <strain evidence="1">AWRI1</strain>
        <tissue evidence="1">Single Adult Female</tissue>
    </source>
</reference>
<evidence type="ECO:0000313" key="2">
    <source>
        <dbReference type="Proteomes" id="UP001367676"/>
    </source>
</evidence>
<keyword evidence="2" id="KW-1185">Reference proteome</keyword>
<dbReference type="Proteomes" id="UP001367676">
    <property type="component" value="Unassembled WGS sequence"/>
</dbReference>
<protein>
    <submittedName>
        <fullName evidence="1">Uncharacterized protein</fullName>
    </submittedName>
</protein>
<gene>
    <name evidence="1" type="ORF">V9T40_012229</name>
</gene>
<evidence type="ECO:0000313" key="1">
    <source>
        <dbReference type="EMBL" id="KAK7575943.1"/>
    </source>
</evidence>
<dbReference type="EMBL" id="JBBCAQ010000036">
    <property type="protein sequence ID" value="KAK7575943.1"/>
    <property type="molecule type" value="Genomic_DNA"/>
</dbReference>
<dbReference type="AlphaFoldDB" id="A0AAN9Y0B3"/>
<sequence length="802" mass="91593">MVRIFSMYHFDGQMVDAVDDMSTLTVTNHNKLLIAKDDYSVEVRDLLSDKKKPLFVFSTVEKVHKICHCAHGNYVATVEGKQEFQKSDRLIVRIYTNWELDFTGGESKKSNRLVRARIAGVVTPSMSKNDLEKSSRDFSTDCDLSRPTGVTDSIIGPKNFPPKPLDITDVLKMVRENQEDEIVKCINPRSLPLMVTLKGINDNIISVRAKRLPFKLLKNKSDCQYKDGKIKDTLVETLCDKDLSFVAENILALHIRDSEELITKVALQVLYQPNADDDAGSYISLFISFRSSGRKRGKESLPWTVYSLKKPKLFEIYKEMIENSNSFKSRDDSTYQYLSLESFLILQMGLNLNLNVCNDIDDTLVRSTHRINSLELAKIYFRSGKDIDVQIGSSVILAAKIDLIDFIRSLELEHCDVSNGKIYLMKKWIELENDLSEDQVEWLIKTLEESNDIVQLSSLILSNKTICSTSGRKAIPCLKTYVASKKESPDVQVIYVLAILYMQECLQNEAVKILSYVSVGDLTYRKSFVNVVLKYWRFLFDEICSNGKDKVVLSDLSSLLCENLPTEMGEILGELVLKENAFDVSHVVQILARSYLSELAKENVVVHDVSVNDFRSTFVEKLPSYVDYLPTISNVNCATLRRFQELIWSQKLDDESVKEISNSISNVNLKLNLMAMLNDPEFAVDLIDHNCFDAILPYARSSFNSVKKWRDFISFIQQKICEQNERREDPSRCEHLLKDILNHLALNLTPSQLNAVLESTISKDDDLYWHSMIRAQQISYANEVKEMILNTSQQLLQSNAIN</sequence>
<dbReference type="InterPro" id="IPR017216">
    <property type="entry name" value="HPS3"/>
</dbReference>
<name>A0AAN9Y0B3_9HEMI</name>
<comment type="caution">
    <text evidence="1">The sequence shown here is derived from an EMBL/GenBank/DDBJ whole genome shotgun (WGS) entry which is preliminary data.</text>
</comment>
<organism evidence="1 2">
    <name type="scientific">Parthenolecanium corni</name>
    <dbReference type="NCBI Taxonomy" id="536013"/>
    <lineage>
        <taxon>Eukaryota</taxon>
        <taxon>Metazoa</taxon>
        <taxon>Ecdysozoa</taxon>
        <taxon>Arthropoda</taxon>
        <taxon>Hexapoda</taxon>
        <taxon>Insecta</taxon>
        <taxon>Pterygota</taxon>
        <taxon>Neoptera</taxon>
        <taxon>Paraneoptera</taxon>
        <taxon>Hemiptera</taxon>
        <taxon>Sternorrhyncha</taxon>
        <taxon>Coccoidea</taxon>
        <taxon>Coccidae</taxon>
        <taxon>Parthenolecanium</taxon>
    </lineage>
</organism>
<proteinExistence type="predicted"/>
<accession>A0AAN9Y0B3</accession>
<dbReference type="PANTHER" id="PTHR28633:SF1">
    <property type="entry name" value="BLOC-2 COMPLEX MEMBER HPS3"/>
    <property type="match status" value="1"/>
</dbReference>